<feature type="transmembrane region" description="Helical" evidence="1">
    <location>
        <begin position="265"/>
        <end position="286"/>
    </location>
</feature>
<evidence type="ECO:0000256" key="1">
    <source>
        <dbReference type="SAM" id="Phobius"/>
    </source>
</evidence>
<feature type="domain" description="EamA" evidence="2">
    <location>
        <begin position="9"/>
        <end position="134"/>
    </location>
</feature>
<keyword evidence="1" id="KW-1133">Transmembrane helix</keyword>
<dbReference type="Pfam" id="PF00892">
    <property type="entry name" value="EamA"/>
    <property type="match status" value="2"/>
</dbReference>
<dbReference type="GO" id="GO:0016020">
    <property type="term" value="C:membrane"/>
    <property type="evidence" value="ECO:0007669"/>
    <property type="project" value="InterPro"/>
</dbReference>
<name>A0A7Z7MUC5_9PROT</name>
<feature type="transmembrane region" description="Helical" evidence="1">
    <location>
        <begin position="118"/>
        <end position="135"/>
    </location>
</feature>
<keyword evidence="1" id="KW-0812">Transmembrane</keyword>
<protein>
    <submittedName>
        <fullName evidence="3">Permease</fullName>
    </submittedName>
</protein>
<proteinExistence type="predicted"/>
<keyword evidence="1" id="KW-0472">Membrane</keyword>
<gene>
    <name evidence="3" type="ORF">SDENCHOL_10476</name>
</gene>
<reference evidence="3" key="1">
    <citation type="submission" date="2017-03" db="EMBL/GenBank/DDBJ databases">
        <authorList>
            <consortium name="AG Boll"/>
        </authorList>
    </citation>
    <scope>NUCLEOTIDE SEQUENCE [LARGE SCALE GENOMIC DNA]</scope>
    <source>
        <strain evidence="3">Chol</strain>
    </source>
</reference>
<feature type="transmembrane region" description="Helical" evidence="1">
    <location>
        <begin position="141"/>
        <end position="159"/>
    </location>
</feature>
<dbReference type="SUPFAM" id="SSF103481">
    <property type="entry name" value="Multidrug resistance efflux transporter EmrE"/>
    <property type="match status" value="2"/>
</dbReference>
<dbReference type="InterPro" id="IPR037185">
    <property type="entry name" value="EmrE-like"/>
</dbReference>
<dbReference type="Proteomes" id="UP000242886">
    <property type="component" value="Chromosome SDENCHOL"/>
</dbReference>
<organism evidence="3 4">
    <name type="scientific">Sterolibacterium denitrificans</name>
    <dbReference type="NCBI Taxonomy" id="157592"/>
    <lineage>
        <taxon>Bacteria</taxon>
        <taxon>Pseudomonadati</taxon>
        <taxon>Pseudomonadota</taxon>
        <taxon>Betaproteobacteria</taxon>
        <taxon>Nitrosomonadales</taxon>
        <taxon>Sterolibacteriaceae</taxon>
        <taxon>Sterolibacterium</taxon>
    </lineage>
</organism>
<feature type="domain" description="EamA" evidence="2">
    <location>
        <begin position="143"/>
        <end position="281"/>
    </location>
</feature>
<feature type="transmembrane region" description="Helical" evidence="1">
    <location>
        <begin position="86"/>
        <end position="106"/>
    </location>
</feature>
<feature type="transmembrane region" description="Helical" evidence="1">
    <location>
        <begin position="239"/>
        <end position="259"/>
    </location>
</feature>
<keyword evidence="4" id="KW-1185">Reference proteome</keyword>
<dbReference type="PANTHER" id="PTHR22911:SF79">
    <property type="entry name" value="MOBA-LIKE NTP TRANSFERASE DOMAIN-CONTAINING PROTEIN"/>
    <property type="match status" value="1"/>
</dbReference>
<sequence length="293" mass="31739">MRHNPYLQLHLCVLLWGCTAILGKLITLAAIPLVFWRVLIVSLCLVSWRPLWRRLAGVPRRDLWLAAGNGLVITVHWLFFYGAVKVANASVAATCLALAPVFLALFEPLLLKRAFNRRNLLIGVLALPGVALVVGGIPQGMLAGFLLGTLAALLAALFSSLNKGLAERMPALPLTMIQMASGTLLLALLIPLWPLFGAESAFRWPGPGDLGWLLLLALACTLLPFALIVIVLRRLSAFSVQLAVNLEPVYAIALAALLLDETAELHWPFYLGVALILAAVLGHAAWQRRCAEC</sequence>
<feature type="transmembrane region" description="Helical" evidence="1">
    <location>
        <begin position="210"/>
        <end position="232"/>
    </location>
</feature>
<dbReference type="EMBL" id="LT837803">
    <property type="protein sequence ID" value="SMB22024.1"/>
    <property type="molecule type" value="Genomic_DNA"/>
</dbReference>
<evidence type="ECO:0000313" key="3">
    <source>
        <dbReference type="EMBL" id="SMB22024.1"/>
    </source>
</evidence>
<dbReference type="InterPro" id="IPR000620">
    <property type="entry name" value="EamA_dom"/>
</dbReference>
<feature type="transmembrane region" description="Helical" evidence="1">
    <location>
        <begin position="33"/>
        <end position="51"/>
    </location>
</feature>
<evidence type="ECO:0000313" key="4">
    <source>
        <dbReference type="Proteomes" id="UP000242886"/>
    </source>
</evidence>
<feature type="transmembrane region" description="Helical" evidence="1">
    <location>
        <begin position="171"/>
        <end position="190"/>
    </location>
</feature>
<feature type="transmembrane region" description="Helical" evidence="1">
    <location>
        <begin position="63"/>
        <end position="80"/>
    </location>
</feature>
<dbReference type="PANTHER" id="PTHR22911">
    <property type="entry name" value="ACYL-MALONYL CONDENSING ENZYME-RELATED"/>
    <property type="match status" value="1"/>
</dbReference>
<accession>A0A7Z7MUC5</accession>
<evidence type="ECO:0000259" key="2">
    <source>
        <dbReference type="Pfam" id="PF00892"/>
    </source>
</evidence>
<dbReference type="AlphaFoldDB" id="A0A7Z7MUC5"/>